<keyword evidence="1" id="KW-1133">Transmembrane helix</keyword>
<evidence type="ECO:0000256" key="1">
    <source>
        <dbReference type="SAM" id="Phobius"/>
    </source>
</evidence>
<keyword evidence="1" id="KW-0812">Transmembrane</keyword>
<proteinExistence type="predicted"/>
<protein>
    <recommendedName>
        <fullName evidence="4">F-box associated domain-containing protein</fullName>
    </recommendedName>
</protein>
<dbReference type="EMBL" id="JAGKQM010000016">
    <property type="protein sequence ID" value="KAH0873244.1"/>
    <property type="molecule type" value="Genomic_DNA"/>
</dbReference>
<feature type="transmembrane region" description="Helical" evidence="1">
    <location>
        <begin position="238"/>
        <end position="261"/>
    </location>
</feature>
<dbReference type="Proteomes" id="UP000824890">
    <property type="component" value="Unassembled WGS sequence"/>
</dbReference>
<feature type="non-terminal residue" evidence="2">
    <location>
        <position position="1"/>
    </location>
</feature>
<reference evidence="2 3" key="1">
    <citation type="submission" date="2021-05" db="EMBL/GenBank/DDBJ databases">
        <title>Genome Assembly of Synthetic Allotetraploid Brassica napus Reveals Homoeologous Exchanges between Subgenomes.</title>
        <authorList>
            <person name="Davis J.T."/>
        </authorList>
    </citation>
    <scope>NUCLEOTIDE SEQUENCE [LARGE SCALE GENOMIC DNA]</scope>
    <source>
        <strain evidence="3">cv. Da-Ae</strain>
        <tissue evidence="2">Seedling</tissue>
    </source>
</reference>
<keyword evidence="3" id="KW-1185">Reference proteome</keyword>
<organism evidence="2 3">
    <name type="scientific">Brassica napus</name>
    <name type="common">Rape</name>
    <dbReference type="NCBI Taxonomy" id="3708"/>
    <lineage>
        <taxon>Eukaryota</taxon>
        <taxon>Viridiplantae</taxon>
        <taxon>Streptophyta</taxon>
        <taxon>Embryophyta</taxon>
        <taxon>Tracheophyta</taxon>
        <taxon>Spermatophyta</taxon>
        <taxon>Magnoliopsida</taxon>
        <taxon>eudicotyledons</taxon>
        <taxon>Gunneridae</taxon>
        <taxon>Pentapetalae</taxon>
        <taxon>rosids</taxon>
        <taxon>malvids</taxon>
        <taxon>Brassicales</taxon>
        <taxon>Brassicaceae</taxon>
        <taxon>Brassiceae</taxon>
        <taxon>Brassica</taxon>
    </lineage>
</organism>
<evidence type="ECO:0008006" key="4">
    <source>
        <dbReference type="Google" id="ProtNLM"/>
    </source>
</evidence>
<name>A0ABQ7YZ89_BRANA</name>
<accession>A0ABQ7YZ89</accession>
<evidence type="ECO:0000313" key="2">
    <source>
        <dbReference type="EMBL" id="KAH0873244.1"/>
    </source>
</evidence>
<gene>
    <name evidence="2" type="ORF">HID58_070606</name>
</gene>
<comment type="caution">
    <text evidence="2">The sequence shown here is derived from an EMBL/GenBank/DDBJ whole genome shotgun (WGS) entry which is preliminary data.</text>
</comment>
<evidence type="ECO:0000313" key="3">
    <source>
        <dbReference type="Proteomes" id="UP000824890"/>
    </source>
</evidence>
<sequence>SSELESKNEREEECVYCRCQMMWLWIAWLRCRDWTWWPGPYKHHGPVLLVDLAMVSWKYQFVAESNNIRAMRYRMGNVRLRIYAHASRPRPIFVCIYSHASRPSPRWFVLHPMQRRFKPVHSSQCPDSSNWVEVFDLETRTWEFLFLFTPKMPLNIQQRVVINGQIIYGVDEDGQIFYFTPTRRPQQGLLELWYAEISMKRCQGDEGWWEVWGNIECSAPVLSDSSHSALNLLHAATVFAYLPELLFSQSFSFYIICFYFIF</sequence>
<keyword evidence="1" id="KW-0472">Membrane</keyword>